<dbReference type="Gene3D" id="1.25.40.290">
    <property type="entry name" value="ARM repeat domains"/>
    <property type="match status" value="1"/>
</dbReference>
<protein>
    <submittedName>
        <fullName evidence="1">DNA-7-methylguanine glycosylase</fullName>
    </submittedName>
</protein>
<accession>V6J2X2</accession>
<reference evidence="1 2" key="1">
    <citation type="journal article" date="2013" name="Genome Announc.">
        <title>Genome Sequence of Sporolactobacillus laevolacticus DSM442, an Efficient Polymer-Grade D-Lactate Producer from Agricultural Waste Cottonseed as a Nitrogen Source.</title>
        <authorList>
            <person name="Wang H."/>
            <person name="Wang L."/>
            <person name="Ju J."/>
            <person name="Yu B."/>
            <person name="Ma Y."/>
        </authorList>
    </citation>
    <scope>NUCLEOTIDE SEQUENCE [LARGE SCALE GENOMIC DNA]</scope>
    <source>
        <strain evidence="1 2">DSM 442</strain>
    </source>
</reference>
<dbReference type="PANTHER" id="PTHR34070:SF1">
    <property type="entry name" value="DNA ALKYLATION REPAIR PROTEIN"/>
    <property type="match status" value="1"/>
</dbReference>
<dbReference type="eggNOG" id="COG4912">
    <property type="taxonomic scope" value="Bacteria"/>
</dbReference>
<dbReference type="EMBL" id="AWTC01000013">
    <property type="protein sequence ID" value="EST11149.1"/>
    <property type="molecule type" value="Genomic_DNA"/>
</dbReference>
<dbReference type="AlphaFoldDB" id="V6J2X2"/>
<dbReference type="STRING" id="1395513.P343_13050"/>
<dbReference type="PROSITE" id="PS50007">
    <property type="entry name" value="PIPLC_X_DOMAIN"/>
    <property type="match status" value="1"/>
</dbReference>
<evidence type="ECO:0000313" key="2">
    <source>
        <dbReference type="Proteomes" id="UP000018296"/>
    </source>
</evidence>
<dbReference type="Proteomes" id="UP000018296">
    <property type="component" value="Unassembled WGS sequence"/>
</dbReference>
<keyword evidence="2" id="KW-1185">Reference proteome</keyword>
<dbReference type="OrthoDB" id="9775346at2"/>
<name>V6J2X2_9BACL</name>
<sequence length="227" mass="27178">MSFDIRPLITAFEDHRNPENARQMEQYMRNQFPFFGIKSPERQELVRTFINEYGLPDAEQLHDVVNVLWEQPQRECQAAALDMIGKAKQILNERHMPLFEWMIVTKSWWDTVDTIAPNSCGLLFKNTPHLIDSYAENWITDKNFWLRRAALLYQLKYKRATDEKRLFRYILLNTDSDQFFIQKAIGWVLREYSKTAPETVRQFIHEHDLKPLSKREGLKWLNRHSTC</sequence>
<dbReference type="RefSeq" id="WP_023510849.1">
    <property type="nucleotide sequence ID" value="NZ_AWTC01000013.1"/>
</dbReference>
<evidence type="ECO:0000313" key="1">
    <source>
        <dbReference type="EMBL" id="EST11149.1"/>
    </source>
</evidence>
<comment type="caution">
    <text evidence="1">The sequence shown here is derived from an EMBL/GenBank/DDBJ whole genome shotgun (WGS) entry which is preliminary data.</text>
</comment>
<dbReference type="CDD" id="cd07064">
    <property type="entry name" value="AlkD_like_1"/>
    <property type="match status" value="1"/>
</dbReference>
<organism evidence="1 2">
    <name type="scientific">Sporolactobacillus laevolacticus DSM 442</name>
    <dbReference type="NCBI Taxonomy" id="1395513"/>
    <lineage>
        <taxon>Bacteria</taxon>
        <taxon>Bacillati</taxon>
        <taxon>Bacillota</taxon>
        <taxon>Bacilli</taxon>
        <taxon>Bacillales</taxon>
        <taxon>Sporolactobacillaceae</taxon>
        <taxon>Sporolactobacillus</taxon>
    </lineage>
</organism>
<dbReference type="PANTHER" id="PTHR34070">
    <property type="entry name" value="ARMADILLO-TYPE FOLD"/>
    <property type="match status" value="1"/>
</dbReference>
<dbReference type="Pfam" id="PF08713">
    <property type="entry name" value="DNA_alkylation"/>
    <property type="match status" value="1"/>
</dbReference>
<dbReference type="Gene3D" id="1.20.1660.10">
    <property type="entry name" value="Hypothetical protein (EF3068)"/>
    <property type="match status" value="1"/>
</dbReference>
<dbReference type="InterPro" id="IPR014825">
    <property type="entry name" value="DNA_alkylation"/>
</dbReference>
<dbReference type="PATRIC" id="fig|1395513.3.peg.2648"/>
<dbReference type="InterPro" id="IPR016024">
    <property type="entry name" value="ARM-type_fold"/>
</dbReference>
<dbReference type="SUPFAM" id="SSF48371">
    <property type="entry name" value="ARM repeat"/>
    <property type="match status" value="1"/>
</dbReference>
<gene>
    <name evidence="1" type="ORF">P343_13050</name>
</gene>
<proteinExistence type="predicted"/>